<dbReference type="Pfam" id="PF00561">
    <property type="entry name" value="Abhydrolase_1"/>
    <property type="match status" value="1"/>
</dbReference>
<keyword evidence="2 4" id="KW-0378">Hydrolase</keyword>
<accession>A0A7Y9LQV7</accession>
<dbReference type="PANTHER" id="PTHR43798:SF31">
    <property type="entry name" value="AB HYDROLASE SUPERFAMILY PROTEIN YCLE"/>
    <property type="match status" value="1"/>
</dbReference>
<proteinExistence type="inferred from homology"/>
<dbReference type="SUPFAM" id="SSF53474">
    <property type="entry name" value="alpha/beta-Hydrolases"/>
    <property type="match status" value="1"/>
</dbReference>
<dbReference type="Proteomes" id="UP000521748">
    <property type="component" value="Unassembled WGS sequence"/>
</dbReference>
<dbReference type="GO" id="GO:0006508">
    <property type="term" value="P:proteolysis"/>
    <property type="evidence" value="ECO:0007669"/>
    <property type="project" value="InterPro"/>
</dbReference>
<evidence type="ECO:0000256" key="2">
    <source>
        <dbReference type="ARBA" id="ARBA00022801"/>
    </source>
</evidence>
<name>A0A7Y9LQV7_9MICC</name>
<evidence type="ECO:0000313" key="4">
    <source>
        <dbReference type="EMBL" id="NYE93930.1"/>
    </source>
</evidence>
<dbReference type="PRINTS" id="PR00793">
    <property type="entry name" value="PROAMNOPTASE"/>
</dbReference>
<gene>
    <name evidence="4" type="ORF">FHU41_000151</name>
</gene>
<evidence type="ECO:0000256" key="1">
    <source>
        <dbReference type="ARBA" id="ARBA00010088"/>
    </source>
</evidence>
<dbReference type="InterPro" id="IPR029058">
    <property type="entry name" value="AB_hydrolase_fold"/>
</dbReference>
<dbReference type="Gene3D" id="3.40.50.1820">
    <property type="entry name" value="alpha/beta hydrolase"/>
    <property type="match status" value="1"/>
</dbReference>
<dbReference type="PANTHER" id="PTHR43798">
    <property type="entry name" value="MONOACYLGLYCEROL LIPASE"/>
    <property type="match status" value="1"/>
</dbReference>
<organism evidence="4 5">
    <name type="scientific">Psychromicrobium silvestre</name>
    <dbReference type="NCBI Taxonomy" id="1645614"/>
    <lineage>
        <taxon>Bacteria</taxon>
        <taxon>Bacillati</taxon>
        <taxon>Actinomycetota</taxon>
        <taxon>Actinomycetes</taxon>
        <taxon>Micrococcales</taxon>
        <taxon>Micrococcaceae</taxon>
        <taxon>Psychromicrobium</taxon>
    </lineage>
</organism>
<protein>
    <submittedName>
        <fullName evidence="4">Proline iminopeptidase</fullName>
        <ecNumber evidence="4">3.4.11.5</ecNumber>
    </submittedName>
</protein>
<dbReference type="GO" id="GO:0004177">
    <property type="term" value="F:aminopeptidase activity"/>
    <property type="evidence" value="ECO:0007669"/>
    <property type="project" value="UniProtKB-KW"/>
</dbReference>
<evidence type="ECO:0000313" key="5">
    <source>
        <dbReference type="Proteomes" id="UP000521748"/>
    </source>
</evidence>
<feature type="domain" description="AB hydrolase-1" evidence="3">
    <location>
        <begin position="31"/>
        <end position="267"/>
    </location>
</feature>
<dbReference type="GO" id="GO:0016020">
    <property type="term" value="C:membrane"/>
    <property type="evidence" value="ECO:0007669"/>
    <property type="project" value="TreeGrafter"/>
</dbReference>
<keyword evidence="4" id="KW-0645">Protease</keyword>
<comment type="caution">
    <text evidence="4">The sequence shown here is derived from an EMBL/GenBank/DDBJ whole genome shotgun (WGS) entry which is preliminary data.</text>
</comment>
<comment type="similarity">
    <text evidence="1">Belongs to the peptidase S33 family.</text>
</comment>
<keyword evidence="4" id="KW-0031">Aminopeptidase</keyword>
<keyword evidence="5" id="KW-1185">Reference proteome</keyword>
<evidence type="ECO:0000259" key="3">
    <source>
        <dbReference type="Pfam" id="PF00561"/>
    </source>
</evidence>
<dbReference type="EMBL" id="JACBYQ010000001">
    <property type="protein sequence ID" value="NYE93930.1"/>
    <property type="molecule type" value="Genomic_DNA"/>
</dbReference>
<dbReference type="InterPro" id="IPR050266">
    <property type="entry name" value="AB_hydrolase_sf"/>
</dbReference>
<sequence length="286" mass="32172">MAISSRSTEFIEADDGCRIAVRSFGERTELPALVLIHGGPGMWDYFEDLALDLARHTRVYSYDQRGCGQSEQLRPYTMARFDADLEALRRWAGEPKIAVVGHSFGAYLALAYAAQHPESTAALCYLSGLGPGDWRGIFRSNLRSKNSAQDQQELDGLSVLAQRSKSEEIRYRALSWATDYADLQFGRRLAHRDAAELRALNYELHREIWDECRGWEESFLLELARSLRVPASFIHGAEDPRPFQNVQKLAEQAPGAEFVLLPGVAHMPWREDLAATSSAIMNSLPR</sequence>
<dbReference type="RefSeq" id="WP_179387763.1">
    <property type="nucleotide sequence ID" value="NZ_JACBYQ010000001.1"/>
</dbReference>
<reference evidence="4 5" key="1">
    <citation type="submission" date="2020-07" db="EMBL/GenBank/DDBJ databases">
        <title>Sequencing the genomes of 1000 actinobacteria strains.</title>
        <authorList>
            <person name="Klenk H.-P."/>
        </authorList>
    </citation>
    <scope>NUCLEOTIDE SEQUENCE [LARGE SCALE GENOMIC DNA]</scope>
    <source>
        <strain evidence="4 5">DSM 102047</strain>
    </source>
</reference>
<dbReference type="InterPro" id="IPR002410">
    <property type="entry name" value="Peptidase_S33"/>
</dbReference>
<dbReference type="InterPro" id="IPR000073">
    <property type="entry name" value="AB_hydrolase_1"/>
</dbReference>
<dbReference type="EC" id="3.4.11.5" evidence="4"/>
<dbReference type="AlphaFoldDB" id="A0A7Y9LQV7"/>